<dbReference type="RefSeq" id="WP_407824387.1">
    <property type="nucleotide sequence ID" value="NZ_JBJLSN010000017.1"/>
</dbReference>
<dbReference type="SUPFAM" id="SSF51735">
    <property type="entry name" value="NAD(P)-binding Rossmann-fold domains"/>
    <property type="match status" value="1"/>
</dbReference>
<dbReference type="Gene3D" id="3.40.50.720">
    <property type="entry name" value="NAD(P)-binding Rossmann-like Domain"/>
    <property type="match status" value="1"/>
</dbReference>
<organism evidence="2 3">
    <name type="scientific">Azospirillum argentinense</name>
    <dbReference type="NCBI Taxonomy" id="2970906"/>
    <lineage>
        <taxon>Bacteria</taxon>
        <taxon>Pseudomonadati</taxon>
        <taxon>Pseudomonadota</taxon>
        <taxon>Alphaproteobacteria</taxon>
        <taxon>Rhodospirillales</taxon>
        <taxon>Azospirillaceae</taxon>
        <taxon>Azospirillum</taxon>
    </lineage>
</organism>
<evidence type="ECO:0000259" key="1">
    <source>
        <dbReference type="Pfam" id="PF01370"/>
    </source>
</evidence>
<evidence type="ECO:0000313" key="2">
    <source>
        <dbReference type="EMBL" id="MFL7902308.1"/>
    </source>
</evidence>
<dbReference type="InterPro" id="IPR036291">
    <property type="entry name" value="NAD(P)-bd_dom_sf"/>
</dbReference>
<evidence type="ECO:0000313" key="3">
    <source>
        <dbReference type="Proteomes" id="UP001628281"/>
    </source>
</evidence>
<dbReference type="InterPro" id="IPR051783">
    <property type="entry name" value="NAD(P)-dependent_oxidoreduct"/>
</dbReference>
<dbReference type="Proteomes" id="UP001628281">
    <property type="component" value="Unassembled WGS sequence"/>
</dbReference>
<dbReference type="PANTHER" id="PTHR48079:SF6">
    <property type="entry name" value="NAD(P)-BINDING DOMAIN-CONTAINING PROTEIN-RELATED"/>
    <property type="match status" value="1"/>
</dbReference>
<comment type="caution">
    <text evidence="2">The sequence shown here is derived from an EMBL/GenBank/DDBJ whole genome shotgun (WGS) entry which is preliminary data.</text>
</comment>
<keyword evidence="3" id="KW-1185">Reference proteome</keyword>
<gene>
    <name evidence="2" type="ORF">ACJ41P_14310</name>
</gene>
<name>A0ABW8V7X5_9PROT</name>
<dbReference type="PANTHER" id="PTHR48079">
    <property type="entry name" value="PROTEIN YEEZ"/>
    <property type="match status" value="1"/>
</dbReference>
<feature type="domain" description="NAD-dependent epimerase/dehydratase" evidence="1">
    <location>
        <begin position="22"/>
        <end position="185"/>
    </location>
</feature>
<protein>
    <submittedName>
        <fullName evidence="2">NAD-dependent epimerase/dehydratase family protein</fullName>
    </submittedName>
</protein>
<proteinExistence type="predicted"/>
<dbReference type="EMBL" id="JBJLSN010000017">
    <property type="protein sequence ID" value="MFL7902308.1"/>
    <property type="molecule type" value="Genomic_DNA"/>
</dbReference>
<dbReference type="Pfam" id="PF01370">
    <property type="entry name" value="Epimerase"/>
    <property type="match status" value="1"/>
</dbReference>
<accession>A0ABW8V7X5</accession>
<sequence length="288" mass="30949">MSCNWPPSGCKTCCERNEPMTVLITGATGLVGERLVPRLIDAGFACRALLRAGKPCPGGATAATGDLLDPSTLSEAVQGVSAVVHLAAVFRSQDTDLIWKSNRDGTRNLIAAVKANAPDARVIMASTSHVYNMDNPHPGREDDAVDPKHPYPASKVAAEKDLRDSGLTWSIIRFPFVYGDGDGHLESLPNHVGSWHPAQRMSTIHHRDIATAVKLALDGVFDRRVVNVTDDAPLSIFELAGVLDTGMAANSEPLANPWYLHVDGSLARALGFRPTVRSVYQAHQEGLM</sequence>
<dbReference type="InterPro" id="IPR001509">
    <property type="entry name" value="Epimerase_deHydtase"/>
</dbReference>
<reference evidence="2 3" key="1">
    <citation type="submission" date="2024-11" db="EMBL/GenBank/DDBJ databases">
        <title>Draft genome sequences of two bacteria associated to sugarcane roots in Colombia.</title>
        <authorList>
            <person name="Pardo-Diaz S."/>
            <person name="Masmela-Mendoza J."/>
            <person name="Delgadillo-Duran P."/>
            <person name="Bautista E.J."/>
            <person name="Rojas-Tapias D.F."/>
        </authorList>
    </citation>
    <scope>NUCLEOTIDE SEQUENCE [LARGE SCALE GENOMIC DNA]</scope>
    <source>
        <strain evidence="2 3">Ap18</strain>
    </source>
</reference>